<evidence type="ECO:0000313" key="9">
    <source>
        <dbReference type="Proteomes" id="UP001228049"/>
    </source>
</evidence>
<evidence type="ECO:0000256" key="4">
    <source>
        <dbReference type="ARBA" id="ARBA00022989"/>
    </source>
</evidence>
<dbReference type="Gene3D" id="1.25.40.10">
    <property type="entry name" value="Tetratricopeptide repeat domain"/>
    <property type="match status" value="1"/>
</dbReference>
<evidence type="ECO:0000256" key="5">
    <source>
        <dbReference type="ARBA" id="ARBA00023136"/>
    </source>
</evidence>
<feature type="region of interest" description="Disordered" evidence="6">
    <location>
        <begin position="433"/>
        <end position="461"/>
    </location>
</feature>
<accession>A0AAD9CH16</accession>
<dbReference type="GO" id="GO:0016020">
    <property type="term" value="C:membrane"/>
    <property type="evidence" value="ECO:0007669"/>
    <property type="project" value="UniProtKB-SubCell"/>
</dbReference>
<dbReference type="Proteomes" id="UP001228049">
    <property type="component" value="Unassembled WGS sequence"/>
</dbReference>
<evidence type="ECO:0000256" key="7">
    <source>
        <dbReference type="SAM" id="Phobius"/>
    </source>
</evidence>
<comment type="subcellular location">
    <subcellularLocation>
        <location evidence="1">Membrane</location>
        <topology evidence="1">Multi-pass membrane protein</topology>
    </subcellularLocation>
</comment>
<feature type="transmembrane region" description="Helical" evidence="7">
    <location>
        <begin position="54"/>
        <end position="76"/>
    </location>
</feature>
<evidence type="ECO:0000256" key="2">
    <source>
        <dbReference type="ARBA" id="ARBA00009751"/>
    </source>
</evidence>
<evidence type="ECO:0000313" key="8">
    <source>
        <dbReference type="EMBL" id="KAK1900956.1"/>
    </source>
</evidence>
<evidence type="ECO:0000256" key="6">
    <source>
        <dbReference type="SAM" id="MobiDB-lite"/>
    </source>
</evidence>
<reference evidence="8" key="1">
    <citation type="submission" date="2023-04" db="EMBL/GenBank/DDBJ databases">
        <title>Chromosome-level genome of Chaenocephalus aceratus.</title>
        <authorList>
            <person name="Park H."/>
        </authorList>
    </citation>
    <scope>NUCLEOTIDE SEQUENCE</scope>
    <source>
        <strain evidence="8">DE</strain>
        <tissue evidence="8">Muscle</tissue>
    </source>
</reference>
<keyword evidence="3 7" id="KW-0812">Transmembrane</keyword>
<evidence type="ECO:0000256" key="3">
    <source>
        <dbReference type="ARBA" id="ARBA00022692"/>
    </source>
</evidence>
<comment type="caution">
    <text evidence="8">The sequence shown here is derived from an EMBL/GenBank/DDBJ whole genome shotgun (WGS) entry which is preliminary data.</text>
</comment>
<keyword evidence="5 7" id="KW-0472">Membrane</keyword>
<feature type="transmembrane region" description="Helical" evidence="7">
    <location>
        <begin position="96"/>
        <end position="119"/>
    </location>
</feature>
<dbReference type="InterPro" id="IPR011990">
    <property type="entry name" value="TPR-like_helical_dom_sf"/>
</dbReference>
<proteinExistence type="inferred from homology"/>
<dbReference type="AlphaFoldDB" id="A0AAD9CH16"/>
<gene>
    <name evidence="8" type="ORF">KUDE01_003928</name>
</gene>
<evidence type="ECO:0000256" key="1">
    <source>
        <dbReference type="ARBA" id="ARBA00004141"/>
    </source>
</evidence>
<feature type="transmembrane region" description="Helical" evidence="7">
    <location>
        <begin position="604"/>
        <end position="624"/>
    </location>
</feature>
<dbReference type="CDD" id="cd11557">
    <property type="entry name" value="ST7"/>
    <property type="match status" value="1"/>
</dbReference>
<dbReference type="PANTHER" id="PTHR12745:SF11">
    <property type="entry name" value="SUPPRESSOR OF TUMORIGENICITY 7 PROTEIN-LIKE"/>
    <property type="match status" value="1"/>
</dbReference>
<dbReference type="InterPro" id="IPR007311">
    <property type="entry name" value="ST7"/>
</dbReference>
<dbReference type="PANTHER" id="PTHR12745">
    <property type="entry name" value="SUPPRESSION OF TUMORIGENICITY 7"/>
    <property type="match status" value="1"/>
</dbReference>
<organism evidence="8 9">
    <name type="scientific">Dissostichus eleginoides</name>
    <name type="common">Patagonian toothfish</name>
    <name type="synonym">Dissostichus amissus</name>
    <dbReference type="NCBI Taxonomy" id="100907"/>
    <lineage>
        <taxon>Eukaryota</taxon>
        <taxon>Metazoa</taxon>
        <taxon>Chordata</taxon>
        <taxon>Craniata</taxon>
        <taxon>Vertebrata</taxon>
        <taxon>Euteleostomi</taxon>
        <taxon>Actinopterygii</taxon>
        <taxon>Neopterygii</taxon>
        <taxon>Teleostei</taxon>
        <taxon>Neoteleostei</taxon>
        <taxon>Acanthomorphata</taxon>
        <taxon>Eupercaria</taxon>
        <taxon>Perciformes</taxon>
        <taxon>Notothenioidei</taxon>
        <taxon>Nototheniidae</taxon>
        <taxon>Dissostichus</taxon>
    </lineage>
</organism>
<dbReference type="EMBL" id="JASDAP010000006">
    <property type="protein sequence ID" value="KAK1900956.1"/>
    <property type="molecule type" value="Genomic_DNA"/>
</dbReference>
<feature type="transmembrane region" description="Helical" evidence="7">
    <location>
        <begin position="577"/>
        <end position="598"/>
    </location>
</feature>
<name>A0AAD9CH16_DISEL</name>
<protein>
    <submittedName>
        <fullName evidence="8">Suppressor of tumorigenicity 7 protein-like</fullName>
    </submittedName>
</protein>
<sequence length="642" mass="72762">MGFCGDFKIEVILLGDHVTPLFTGIRRNMEDTAGSNPQSLGFTEKLKSWLSWSWTYVCFIWFGMVLIMIYVLWSPLKLQETLTSASVFLNTLTPKFYVALTGTSSLISGLILIFEWWYFRKYGTSFIEQVSVSHLRPLLGGVESSSTTGLFASVNGEAEPRPSVSECKVWRNPLNLFRGAEYNRYTWVTGKEPLTYYDMNLSAQDHQTFFTGDTPQLRPEDAVMQKAWRERNPQARIRAAYQAIEMNLECAAAYVLLAEEEATTITEAERLFKKALIIAGKDINLLVYIKRRMAMCARKLGRIKEAVKMMRDLMKEFPLLGMLNIHENLLEALLELQAYADVQAVLAKYDDISLPKSATICYTSALLKARAVSDKFSPEAASRRGLSTAEMNAVEAIHRAVEFNPHVPKRLPPPLCPEAAILSPLITGDREWRSRPKNERVGGGGRPAQRTEVSPELTDCLDSGAGGVEDGDWFVIERKETKMYLLEMKSLILPPEHILKRGDSEAVAYAFFHLQHWKRAEGALNLLHCTWEGTFRIIPYPLEKGHLFYPYPGCTETADRELLPSFHEVSVYPKKELPFFILFTAGLCSFTAMLAMLTHQFPELMGVFAKAFFSTLFAPLGFFADKMESFMPSSFWHQLTRI</sequence>
<dbReference type="Pfam" id="PF04184">
    <property type="entry name" value="ST7"/>
    <property type="match status" value="3"/>
</dbReference>
<keyword evidence="9" id="KW-1185">Reference proteome</keyword>
<comment type="similarity">
    <text evidence="2">Belongs to the ST7 family.</text>
</comment>
<keyword evidence="4 7" id="KW-1133">Transmembrane helix</keyword>